<dbReference type="GeneID" id="37027620"/>
<sequence>MQLVSFQPCVLLIPLFPSLLPHQHSQRRESPLCHRDSTASQSVTVPSLPPSTRRSANAAELTSQRIQSLKHARQSRQL</sequence>
<dbReference type="AlphaFoldDB" id="A0A316USL1"/>
<dbReference type="RefSeq" id="XP_025362901.1">
    <property type="nucleotide sequence ID" value="XM_025505797.1"/>
</dbReference>
<organism evidence="2 3">
    <name type="scientific">Jaminaea rosea</name>
    <dbReference type="NCBI Taxonomy" id="1569628"/>
    <lineage>
        <taxon>Eukaryota</taxon>
        <taxon>Fungi</taxon>
        <taxon>Dikarya</taxon>
        <taxon>Basidiomycota</taxon>
        <taxon>Ustilaginomycotina</taxon>
        <taxon>Exobasidiomycetes</taxon>
        <taxon>Microstromatales</taxon>
        <taxon>Microstromatales incertae sedis</taxon>
        <taxon>Jaminaea</taxon>
    </lineage>
</organism>
<evidence type="ECO:0000313" key="3">
    <source>
        <dbReference type="Proteomes" id="UP000245884"/>
    </source>
</evidence>
<keyword evidence="3" id="KW-1185">Reference proteome</keyword>
<evidence type="ECO:0000256" key="1">
    <source>
        <dbReference type="SAM" id="MobiDB-lite"/>
    </source>
</evidence>
<proteinExistence type="predicted"/>
<feature type="compositionally biased region" description="Polar residues" evidence="1">
    <location>
        <begin position="38"/>
        <end position="67"/>
    </location>
</feature>
<dbReference type="Proteomes" id="UP000245884">
    <property type="component" value="Unassembled WGS sequence"/>
</dbReference>
<accession>A0A316USL1</accession>
<reference evidence="2 3" key="1">
    <citation type="journal article" date="2018" name="Mol. Biol. Evol.">
        <title>Broad Genomic Sampling Reveals a Smut Pathogenic Ancestry of the Fungal Clade Ustilaginomycotina.</title>
        <authorList>
            <person name="Kijpornyongpan T."/>
            <person name="Mondo S.J."/>
            <person name="Barry K."/>
            <person name="Sandor L."/>
            <person name="Lee J."/>
            <person name="Lipzen A."/>
            <person name="Pangilinan J."/>
            <person name="LaButti K."/>
            <person name="Hainaut M."/>
            <person name="Henrissat B."/>
            <person name="Grigoriev I.V."/>
            <person name="Spatafora J.W."/>
            <person name="Aime M.C."/>
        </authorList>
    </citation>
    <scope>NUCLEOTIDE SEQUENCE [LARGE SCALE GENOMIC DNA]</scope>
    <source>
        <strain evidence="2 3">MCA 5214</strain>
    </source>
</reference>
<protein>
    <submittedName>
        <fullName evidence="2">Uncharacterized protein</fullName>
    </submittedName>
</protein>
<evidence type="ECO:0000313" key="2">
    <source>
        <dbReference type="EMBL" id="PWN28289.1"/>
    </source>
</evidence>
<feature type="compositionally biased region" description="Basic residues" evidence="1">
    <location>
        <begin position="68"/>
        <end position="78"/>
    </location>
</feature>
<feature type="region of interest" description="Disordered" evidence="1">
    <location>
        <begin position="24"/>
        <end position="78"/>
    </location>
</feature>
<dbReference type="EMBL" id="KZ819665">
    <property type="protein sequence ID" value="PWN28289.1"/>
    <property type="molecule type" value="Genomic_DNA"/>
</dbReference>
<name>A0A316USL1_9BASI</name>
<feature type="compositionally biased region" description="Basic and acidic residues" evidence="1">
    <location>
        <begin position="26"/>
        <end position="37"/>
    </location>
</feature>
<gene>
    <name evidence="2" type="ORF">BDZ90DRAFT_231283</name>
</gene>